<evidence type="ECO:0000313" key="2">
    <source>
        <dbReference type="Proteomes" id="UP000001542"/>
    </source>
</evidence>
<name>A2G5Y6_TRIV3</name>
<sequence>MINGEVYLKIFYHDVDKGGFFDSVAQAKYNLDENRYSIISNITDEFRDSDGKFTFLILYPTFGRYNIWQQSNFPLQEPKFTSSREKLSPVEGFNSIKTFANHSEINCTWGGLVLTNYPYYLLDGCPNGVNWNFAIGYTGANTVFPDSIPADVGTTKIVSLWMKSMQDKAIYLDSCKLFNCFRFSISYPTFILLVVT</sequence>
<dbReference type="VEuPathDB" id="TrichDB:TVAG_052620"/>
<keyword evidence="2" id="KW-1185">Reference proteome</keyword>
<accession>A2G5Y6</accession>
<dbReference type="InParanoid" id="A2G5Y6"/>
<dbReference type="EMBL" id="DS114454">
    <property type="protein sequence ID" value="EAX87426.1"/>
    <property type="molecule type" value="Genomic_DNA"/>
</dbReference>
<proteinExistence type="predicted"/>
<dbReference type="KEGG" id="tva:4745084"/>
<reference evidence="1" key="2">
    <citation type="journal article" date="2007" name="Science">
        <title>Draft genome sequence of the sexually transmitted pathogen Trichomonas vaginalis.</title>
        <authorList>
            <person name="Carlton J.M."/>
            <person name="Hirt R.P."/>
            <person name="Silva J.C."/>
            <person name="Delcher A.L."/>
            <person name="Schatz M."/>
            <person name="Zhao Q."/>
            <person name="Wortman J.R."/>
            <person name="Bidwell S.L."/>
            <person name="Alsmark U.C.M."/>
            <person name="Besteiro S."/>
            <person name="Sicheritz-Ponten T."/>
            <person name="Noel C.J."/>
            <person name="Dacks J.B."/>
            <person name="Foster P.G."/>
            <person name="Simillion C."/>
            <person name="Van de Peer Y."/>
            <person name="Miranda-Saavedra D."/>
            <person name="Barton G.J."/>
            <person name="Westrop G.D."/>
            <person name="Mueller S."/>
            <person name="Dessi D."/>
            <person name="Fiori P.L."/>
            <person name="Ren Q."/>
            <person name="Paulsen I."/>
            <person name="Zhang H."/>
            <person name="Bastida-Corcuera F.D."/>
            <person name="Simoes-Barbosa A."/>
            <person name="Brown M.T."/>
            <person name="Hayes R.D."/>
            <person name="Mukherjee M."/>
            <person name="Okumura C.Y."/>
            <person name="Schneider R."/>
            <person name="Smith A.J."/>
            <person name="Vanacova S."/>
            <person name="Villalvazo M."/>
            <person name="Haas B.J."/>
            <person name="Pertea M."/>
            <person name="Feldblyum T.V."/>
            <person name="Utterback T.R."/>
            <person name="Shu C.L."/>
            <person name="Osoegawa K."/>
            <person name="de Jong P.J."/>
            <person name="Hrdy I."/>
            <person name="Horvathova L."/>
            <person name="Zubacova Z."/>
            <person name="Dolezal P."/>
            <person name="Malik S.B."/>
            <person name="Logsdon J.M. Jr."/>
            <person name="Henze K."/>
            <person name="Gupta A."/>
            <person name="Wang C.C."/>
            <person name="Dunne R.L."/>
            <person name="Upcroft J.A."/>
            <person name="Upcroft P."/>
            <person name="White O."/>
            <person name="Salzberg S.L."/>
            <person name="Tang P."/>
            <person name="Chiu C.-H."/>
            <person name="Lee Y.-S."/>
            <person name="Embley T.M."/>
            <person name="Coombs G.H."/>
            <person name="Mottram J.C."/>
            <person name="Tachezy J."/>
            <person name="Fraser-Liggett C.M."/>
            <person name="Johnson P.J."/>
        </authorList>
    </citation>
    <scope>NUCLEOTIDE SEQUENCE [LARGE SCALE GENOMIC DNA]</scope>
    <source>
        <strain evidence="1">G3</strain>
    </source>
</reference>
<evidence type="ECO:0000313" key="1">
    <source>
        <dbReference type="EMBL" id="EAX87426.1"/>
    </source>
</evidence>
<gene>
    <name evidence="1" type="ORF">TVAG_052620</name>
</gene>
<protein>
    <submittedName>
        <fullName evidence="1">Uncharacterized protein</fullName>
    </submittedName>
</protein>
<organism evidence="1 2">
    <name type="scientific">Trichomonas vaginalis (strain ATCC PRA-98 / G3)</name>
    <dbReference type="NCBI Taxonomy" id="412133"/>
    <lineage>
        <taxon>Eukaryota</taxon>
        <taxon>Metamonada</taxon>
        <taxon>Parabasalia</taxon>
        <taxon>Trichomonadida</taxon>
        <taxon>Trichomonadidae</taxon>
        <taxon>Trichomonas</taxon>
    </lineage>
</organism>
<dbReference type="VEuPathDB" id="TrichDB:TVAGG3_0780290"/>
<reference evidence="1" key="1">
    <citation type="submission" date="2006-10" db="EMBL/GenBank/DDBJ databases">
        <authorList>
            <person name="Amadeo P."/>
            <person name="Zhao Q."/>
            <person name="Wortman J."/>
            <person name="Fraser-Liggett C."/>
            <person name="Carlton J."/>
        </authorList>
    </citation>
    <scope>NUCLEOTIDE SEQUENCE</scope>
    <source>
        <strain evidence="1">G3</strain>
    </source>
</reference>
<dbReference type="AlphaFoldDB" id="A2G5Y6"/>
<dbReference type="Proteomes" id="UP000001542">
    <property type="component" value="Unassembled WGS sequence"/>
</dbReference>